<dbReference type="Proteomes" id="UP000179540">
    <property type="component" value="Unassembled WGS sequence"/>
</dbReference>
<proteinExistence type="predicted"/>
<organism evidence="1 2">
    <name type="scientific">Rothia kristinae</name>
    <dbReference type="NCBI Taxonomy" id="37923"/>
    <lineage>
        <taxon>Bacteria</taxon>
        <taxon>Bacillati</taxon>
        <taxon>Actinomycetota</taxon>
        <taxon>Actinomycetes</taxon>
        <taxon>Micrococcales</taxon>
        <taxon>Micrococcaceae</taxon>
        <taxon>Rothia</taxon>
    </lineage>
</organism>
<evidence type="ECO:0000313" key="2">
    <source>
        <dbReference type="Proteomes" id="UP000179540"/>
    </source>
</evidence>
<accession>A0A1S2MYP0</accession>
<dbReference type="AlphaFoldDB" id="A0A1S2MYP0"/>
<sequence length="100" mass="10631">MGEAMAYEHGCLIDPANAMAPADAIQEGRCRARMGALTPAERKAAEADPFFSVQGFGLDWPAPASPVGLLPEPRPDASEVDPFSIPMSQWRQALAPVGRP</sequence>
<comment type="caution">
    <text evidence="1">The sequence shown here is derived from an EMBL/GenBank/DDBJ whole genome shotgun (WGS) entry which is preliminary data.</text>
</comment>
<gene>
    <name evidence="1" type="ORF">BK826_08065</name>
</gene>
<name>A0A1S2MYP0_9MICC</name>
<reference evidence="1 2" key="1">
    <citation type="submission" date="2016-10" db="EMBL/GenBank/DDBJ databases">
        <title>Draft genome sequence of strain LCT isolated from the Shenzhou X spacecraft of China.</title>
        <authorList>
            <person name="Huang B."/>
        </authorList>
    </citation>
    <scope>NUCLEOTIDE SEQUENCE [LARGE SCALE GENOMIC DNA]</scope>
    <source>
        <strain evidence="1 2">LCT-H5</strain>
    </source>
</reference>
<protein>
    <submittedName>
        <fullName evidence="1">Uncharacterized protein</fullName>
    </submittedName>
</protein>
<dbReference type="EMBL" id="MODZ01000009">
    <property type="protein sequence ID" value="OIJ35435.1"/>
    <property type="molecule type" value="Genomic_DNA"/>
</dbReference>
<evidence type="ECO:0000313" key="1">
    <source>
        <dbReference type="EMBL" id="OIJ35435.1"/>
    </source>
</evidence>